<gene>
    <name evidence="2" type="ORF">K435DRAFT_785344</name>
</gene>
<dbReference type="AlphaFoldDB" id="A0A4S8KXF0"/>
<dbReference type="EMBL" id="ML179881">
    <property type="protein sequence ID" value="THU80686.1"/>
    <property type="molecule type" value="Genomic_DNA"/>
</dbReference>
<feature type="compositionally biased region" description="Basic residues" evidence="1">
    <location>
        <begin position="226"/>
        <end position="235"/>
    </location>
</feature>
<keyword evidence="3" id="KW-1185">Reference proteome</keyword>
<dbReference type="OrthoDB" id="3071152at2759"/>
<name>A0A4S8KXF0_DENBC</name>
<dbReference type="Proteomes" id="UP000297245">
    <property type="component" value="Unassembled WGS sequence"/>
</dbReference>
<sequence>MAFTSNNIAAATPLSATIITTTAINPSCNNGTAFKFAEAAKKYKKDSRKSTGALKEFWDLAVEEGRKAALTEEGRRKEEEEERIKLAVKKAKREVEDEMRRMYEAIPECAKEHTIRTVFGKGPIYMDPATSYDRMQRIADEFKMDVVAAGRTLAISSSDHATTTTTLLDTVPSPPRLTNTFNWADDVSSLPIHTLQTIQSVVPLRDLSVLRSTVLKPFGSIQRRANRQRQGHRVSGRQLSAAMSRVSSRPGPGPVKFYRVLQDKMPEFLRSHPGCASVSTSSVPTESDPRLAELSHVLRSLGWVRTS</sequence>
<reference evidence="2 3" key="1">
    <citation type="journal article" date="2019" name="Nat. Ecol. Evol.">
        <title>Megaphylogeny resolves global patterns of mushroom evolution.</title>
        <authorList>
            <person name="Varga T."/>
            <person name="Krizsan K."/>
            <person name="Foldi C."/>
            <person name="Dima B."/>
            <person name="Sanchez-Garcia M."/>
            <person name="Sanchez-Ramirez S."/>
            <person name="Szollosi G.J."/>
            <person name="Szarkandi J.G."/>
            <person name="Papp V."/>
            <person name="Albert L."/>
            <person name="Andreopoulos W."/>
            <person name="Angelini C."/>
            <person name="Antonin V."/>
            <person name="Barry K.W."/>
            <person name="Bougher N.L."/>
            <person name="Buchanan P."/>
            <person name="Buyck B."/>
            <person name="Bense V."/>
            <person name="Catcheside P."/>
            <person name="Chovatia M."/>
            <person name="Cooper J."/>
            <person name="Damon W."/>
            <person name="Desjardin D."/>
            <person name="Finy P."/>
            <person name="Geml J."/>
            <person name="Haridas S."/>
            <person name="Hughes K."/>
            <person name="Justo A."/>
            <person name="Karasinski D."/>
            <person name="Kautmanova I."/>
            <person name="Kiss B."/>
            <person name="Kocsube S."/>
            <person name="Kotiranta H."/>
            <person name="LaButti K.M."/>
            <person name="Lechner B.E."/>
            <person name="Liimatainen K."/>
            <person name="Lipzen A."/>
            <person name="Lukacs Z."/>
            <person name="Mihaltcheva S."/>
            <person name="Morgado L.N."/>
            <person name="Niskanen T."/>
            <person name="Noordeloos M.E."/>
            <person name="Ohm R.A."/>
            <person name="Ortiz-Santana B."/>
            <person name="Ovrebo C."/>
            <person name="Racz N."/>
            <person name="Riley R."/>
            <person name="Savchenko A."/>
            <person name="Shiryaev A."/>
            <person name="Soop K."/>
            <person name="Spirin V."/>
            <person name="Szebenyi C."/>
            <person name="Tomsovsky M."/>
            <person name="Tulloss R.E."/>
            <person name="Uehling J."/>
            <person name="Grigoriev I.V."/>
            <person name="Vagvolgyi C."/>
            <person name="Papp T."/>
            <person name="Martin F.M."/>
            <person name="Miettinen O."/>
            <person name="Hibbett D.S."/>
            <person name="Nagy L.G."/>
        </authorList>
    </citation>
    <scope>NUCLEOTIDE SEQUENCE [LARGE SCALE GENOMIC DNA]</scope>
    <source>
        <strain evidence="2 3">CBS 962.96</strain>
    </source>
</reference>
<organism evidence="2 3">
    <name type="scientific">Dendrothele bispora (strain CBS 962.96)</name>
    <dbReference type="NCBI Taxonomy" id="1314807"/>
    <lineage>
        <taxon>Eukaryota</taxon>
        <taxon>Fungi</taxon>
        <taxon>Dikarya</taxon>
        <taxon>Basidiomycota</taxon>
        <taxon>Agaricomycotina</taxon>
        <taxon>Agaricomycetes</taxon>
        <taxon>Agaricomycetidae</taxon>
        <taxon>Agaricales</taxon>
        <taxon>Agaricales incertae sedis</taxon>
        <taxon>Dendrothele</taxon>
    </lineage>
</organism>
<evidence type="ECO:0000313" key="2">
    <source>
        <dbReference type="EMBL" id="THU80686.1"/>
    </source>
</evidence>
<evidence type="ECO:0000313" key="3">
    <source>
        <dbReference type="Proteomes" id="UP000297245"/>
    </source>
</evidence>
<protein>
    <submittedName>
        <fullName evidence="2">Uncharacterized protein</fullName>
    </submittedName>
</protein>
<accession>A0A4S8KXF0</accession>
<feature type="region of interest" description="Disordered" evidence="1">
    <location>
        <begin position="226"/>
        <end position="250"/>
    </location>
</feature>
<proteinExistence type="predicted"/>
<evidence type="ECO:0000256" key="1">
    <source>
        <dbReference type="SAM" id="MobiDB-lite"/>
    </source>
</evidence>